<feature type="modified residue" description="Phosphoserine" evidence="6">
    <location>
        <position position="235"/>
    </location>
</feature>
<feature type="active site" description="Proton acceptor" evidence="6">
    <location>
        <position position="190"/>
    </location>
</feature>
<dbReference type="GO" id="GO:0004807">
    <property type="term" value="F:triose-phosphate isomerase activity"/>
    <property type="evidence" value="ECO:0007669"/>
    <property type="project" value="UniProtKB-EC"/>
</dbReference>
<name>A0ABM9EMD8_9BACI</name>
<gene>
    <name evidence="8" type="primary">tpiA_1</name>
    <name evidence="6" type="synonym">tpiA</name>
    <name evidence="8" type="ORF">BACCIP111895_00880</name>
</gene>
<comment type="subcellular location">
    <subcellularLocation>
        <location evidence="6 7">Cytoplasm</location>
    </subcellularLocation>
</comment>
<organism evidence="8 9">
    <name type="scientific">Neobacillus rhizosphaerae</name>
    <dbReference type="NCBI Taxonomy" id="2880965"/>
    <lineage>
        <taxon>Bacteria</taxon>
        <taxon>Bacillati</taxon>
        <taxon>Bacillota</taxon>
        <taxon>Bacilli</taxon>
        <taxon>Bacillales</taxon>
        <taxon>Bacillaceae</taxon>
        <taxon>Neobacillus</taxon>
    </lineage>
</organism>
<comment type="similarity">
    <text evidence="1 6 7">Belongs to the triosephosphate isomerase family.</text>
</comment>
<dbReference type="InterPro" id="IPR013785">
    <property type="entry name" value="Aldolase_TIM"/>
</dbReference>
<dbReference type="PANTHER" id="PTHR21139">
    <property type="entry name" value="TRIOSEPHOSPHATE ISOMERASE"/>
    <property type="match status" value="1"/>
</dbReference>
<dbReference type="PANTHER" id="PTHR21139:SF42">
    <property type="entry name" value="TRIOSEPHOSPHATE ISOMERASE"/>
    <property type="match status" value="1"/>
</dbReference>
<keyword evidence="6" id="KW-0597">Phosphoprotein</keyword>
<dbReference type="EC" id="5.3.1.1" evidence="6 7"/>
<dbReference type="InterPro" id="IPR022896">
    <property type="entry name" value="TrioseP_Isoase_bac/euk"/>
</dbReference>
<evidence type="ECO:0000256" key="5">
    <source>
        <dbReference type="ARBA" id="ARBA00023235"/>
    </source>
</evidence>
<evidence type="ECO:0000256" key="3">
    <source>
        <dbReference type="ARBA" id="ARBA00022490"/>
    </source>
</evidence>
<feature type="binding site" evidence="6">
    <location>
        <position position="196"/>
    </location>
    <ligand>
        <name>substrate</name>
    </ligand>
</feature>
<dbReference type="InterPro" id="IPR000652">
    <property type="entry name" value="Triosephosphate_isomerase"/>
</dbReference>
<keyword evidence="3 6" id="KW-0963">Cytoplasm</keyword>
<protein>
    <recommendedName>
        <fullName evidence="6 7">Triosephosphate isomerase</fullName>
        <shortName evidence="6">TIM</shortName>
        <shortName evidence="6">TPI</shortName>
        <ecNumber evidence="6 7">5.3.1.1</ecNumber>
    </recommendedName>
    <alternativeName>
        <fullName evidence="6">Triose-phosphate isomerase</fullName>
    </alternativeName>
</protein>
<keyword evidence="5 6" id="KW-0413">Isomerase</keyword>
<sequence>MEQSIESYIKNLVRETLGHTLGELQVQSDRRIYVIANWKMNKSLTETAEFFQEFKSSNDVSVVVCPPTQLLYPTQLFIKQSGKPVDLGGQNVHWADKGAYTGETSISMLKDVGCEYVIIGHSERRQYAHEDDVLVNKKVKQAIKAGLIPIICIGETLEEKNSMRTEQVLSTQLFGALKEIDSGDFIIAYEPVWAIGTGQSATADLAQQTHSYIRSVLKQIVGEKAENISILYGGSANESNAAEYSSMTDIDGVLVGGASLKAQSFDGIIKVFAKGEQNS</sequence>
<evidence type="ECO:0000256" key="4">
    <source>
        <dbReference type="ARBA" id="ARBA00023152"/>
    </source>
</evidence>
<dbReference type="SUPFAM" id="SSF51351">
    <property type="entry name" value="Triosephosphate isomerase (TIM)"/>
    <property type="match status" value="1"/>
</dbReference>
<dbReference type="HAMAP" id="MF_00147_B">
    <property type="entry name" value="TIM_B"/>
    <property type="match status" value="1"/>
</dbReference>
<dbReference type="Gene3D" id="3.20.20.70">
    <property type="entry name" value="Aldolase class I"/>
    <property type="match status" value="1"/>
</dbReference>
<dbReference type="PROSITE" id="PS51440">
    <property type="entry name" value="TIM_2"/>
    <property type="match status" value="1"/>
</dbReference>
<dbReference type="RefSeq" id="WP_248734065.1">
    <property type="nucleotide sequence ID" value="NZ_CALBWS010000003.1"/>
</dbReference>
<keyword evidence="2 6" id="KW-0312">Gluconeogenesis</keyword>
<evidence type="ECO:0000313" key="8">
    <source>
        <dbReference type="EMBL" id="CAH2713726.1"/>
    </source>
</evidence>
<evidence type="ECO:0000256" key="2">
    <source>
        <dbReference type="ARBA" id="ARBA00022432"/>
    </source>
</evidence>
<feature type="binding site" evidence="6">
    <location>
        <position position="235"/>
    </location>
    <ligand>
        <name>substrate</name>
    </ligand>
</feature>
<dbReference type="PROSITE" id="PS00171">
    <property type="entry name" value="TIM_1"/>
    <property type="match status" value="1"/>
</dbReference>
<evidence type="ECO:0000256" key="7">
    <source>
        <dbReference type="RuleBase" id="RU363013"/>
    </source>
</evidence>
<comment type="pathway">
    <text evidence="6 7">Carbohydrate degradation; glycolysis; D-glyceraldehyde 3-phosphate from glycerone phosphate: step 1/1.</text>
</comment>
<comment type="catalytic activity">
    <reaction evidence="6 7">
        <text>D-glyceraldehyde 3-phosphate = dihydroxyacetone phosphate</text>
        <dbReference type="Rhea" id="RHEA:18585"/>
        <dbReference type="ChEBI" id="CHEBI:57642"/>
        <dbReference type="ChEBI" id="CHEBI:59776"/>
        <dbReference type="EC" id="5.3.1.1"/>
    </reaction>
</comment>
<dbReference type="CDD" id="cd00311">
    <property type="entry name" value="TIM"/>
    <property type="match status" value="1"/>
</dbReference>
<feature type="active site" description="Electrophile" evidence="6">
    <location>
        <position position="121"/>
    </location>
</feature>
<accession>A0ABM9EMD8</accession>
<comment type="subunit">
    <text evidence="6 7">Homodimer.</text>
</comment>
<comment type="caution">
    <text evidence="8">The sequence shown here is derived from an EMBL/GenBank/DDBJ whole genome shotgun (WGS) entry which is preliminary data.</text>
</comment>
<evidence type="ECO:0000256" key="6">
    <source>
        <dbReference type="HAMAP-Rule" id="MF_00147"/>
    </source>
</evidence>
<dbReference type="InterPro" id="IPR020861">
    <property type="entry name" value="Triosephosphate_isomerase_AS"/>
</dbReference>
<dbReference type="EMBL" id="CALBWS010000003">
    <property type="protein sequence ID" value="CAH2713726.1"/>
    <property type="molecule type" value="Genomic_DNA"/>
</dbReference>
<keyword evidence="4 6" id="KW-0324">Glycolysis</keyword>
<dbReference type="Proteomes" id="UP000838308">
    <property type="component" value="Unassembled WGS sequence"/>
</dbReference>
<evidence type="ECO:0000313" key="9">
    <source>
        <dbReference type="Proteomes" id="UP000838308"/>
    </source>
</evidence>
<dbReference type="NCBIfam" id="TIGR00419">
    <property type="entry name" value="tim"/>
    <property type="match status" value="1"/>
</dbReference>
<feature type="binding site" evidence="6">
    <location>
        <begin position="256"/>
        <end position="257"/>
    </location>
    <ligand>
        <name>substrate</name>
    </ligand>
</feature>
<comment type="function">
    <text evidence="6">Involved in the gluconeogenesis. Catalyzes stereospecifically the conversion of dihydroxyacetone phosphate (DHAP) to D-glyceraldehyde-3-phosphate (G3P).</text>
</comment>
<evidence type="ECO:0000256" key="1">
    <source>
        <dbReference type="ARBA" id="ARBA00007422"/>
    </source>
</evidence>
<feature type="binding site" evidence="6">
    <location>
        <begin position="37"/>
        <end position="39"/>
    </location>
    <ligand>
        <name>substrate</name>
    </ligand>
</feature>
<keyword evidence="9" id="KW-1185">Reference proteome</keyword>
<dbReference type="Pfam" id="PF00121">
    <property type="entry name" value="TIM"/>
    <property type="match status" value="1"/>
</dbReference>
<comment type="pathway">
    <text evidence="6 7">Carbohydrate biosynthesis; gluconeogenesis.</text>
</comment>
<dbReference type="InterPro" id="IPR035990">
    <property type="entry name" value="TIM_sf"/>
</dbReference>
<proteinExistence type="inferred from homology"/>
<reference evidence="8" key="1">
    <citation type="submission" date="2022-04" db="EMBL/GenBank/DDBJ databases">
        <authorList>
            <person name="Criscuolo A."/>
        </authorList>
    </citation>
    <scope>NUCLEOTIDE SEQUENCE</scope>
    <source>
        <strain evidence="8">CIP111895</strain>
    </source>
</reference>